<keyword evidence="3" id="KW-1185">Reference proteome</keyword>
<dbReference type="Proteomes" id="UP001648503">
    <property type="component" value="Unassembled WGS sequence"/>
</dbReference>
<accession>A0ABQ8FEH3</accession>
<proteinExistence type="predicted"/>
<comment type="caution">
    <text evidence="2">The sequence shown here is derived from an EMBL/GenBank/DDBJ whole genome shotgun (WGS) entry which is preliminary data.</text>
</comment>
<name>A0ABQ8FEH3_9FUNG</name>
<organism evidence="2 3">
    <name type="scientific">Batrachochytrium salamandrivorans</name>
    <dbReference type="NCBI Taxonomy" id="1357716"/>
    <lineage>
        <taxon>Eukaryota</taxon>
        <taxon>Fungi</taxon>
        <taxon>Fungi incertae sedis</taxon>
        <taxon>Chytridiomycota</taxon>
        <taxon>Chytridiomycota incertae sedis</taxon>
        <taxon>Chytridiomycetes</taxon>
        <taxon>Rhizophydiales</taxon>
        <taxon>Rhizophydiales incertae sedis</taxon>
        <taxon>Batrachochytrium</taxon>
    </lineage>
</organism>
<dbReference type="PANTHER" id="PTHR32060:SF22">
    <property type="entry name" value="CARBOXYL-TERMINAL-PROCESSING PEPTIDASE 3, CHLOROPLASTIC"/>
    <property type="match status" value="1"/>
</dbReference>
<gene>
    <name evidence="2" type="ORF">BASA50_005936</name>
</gene>
<dbReference type="InterPro" id="IPR029045">
    <property type="entry name" value="ClpP/crotonase-like_dom_sf"/>
</dbReference>
<reference evidence="2 3" key="1">
    <citation type="submission" date="2021-02" db="EMBL/GenBank/DDBJ databases">
        <title>Variation within the Batrachochytrium salamandrivorans European outbreak.</title>
        <authorList>
            <person name="Kelly M."/>
            <person name="Pasmans F."/>
            <person name="Shea T.P."/>
            <person name="Munoz J.F."/>
            <person name="Carranza S."/>
            <person name="Cuomo C.A."/>
            <person name="Martel A."/>
        </authorList>
    </citation>
    <scope>NUCLEOTIDE SEQUENCE [LARGE SCALE GENOMIC DNA]</scope>
    <source>
        <strain evidence="2 3">AMFP18/2</strain>
    </source>
</reference>
<dbReference type="InterPro" id="IPR005151">
    <property type="entry name" value="Tail-specific_protease"/>
</dbReference>
<dbReference type="PANTHER" id="PTHR32060">
    <property type="entry name" value="TAIL-SPECIFIC PROTEASE"/>
    <property type="match status" value="1"/>
</dbReference>
<evidence type="ECO:0000313" key="2">
    <source>
        <dbReference type="EMBL" id="KAH6595292.1"/>
    </source>
</evidence>
<feature type="domain" description="Tail specific protease" evidence="1">
    <location>
        <begin position="277"/>
        <end position="447"/>
    </location>
</feature>
<dbReference type="Pfam" id="PF03572">
    <property type="entry name" value="Peptidase_S41"/>
    <property type="match status" value="1"/>
</dbReference>
<dbReference type="EMBL" id="JAFCIX010000311">
    <property type="protein sequence ID" value="KAH6595292.1"/>
    <property type="molecule type" value="Genomic_DNA"/>
</dbReference>
<dbReference type="Gene3D" id="3.90.226.10">
    <property type="entry name" value="2-enoyl-CoA Hydratase, Chain A, domain 1"/>
    <property type="match status" value="1"/>
</dbReference>
<evidence type="ECO:0000259" key="1">
    <source>
        <dbReference type="Pfam" id="PF03572"/>
    </source>
</evidence>
<evidence type="ECO:0000313" key="3">
    <source>
        <dbReference type="Proteomes" id="UP001648503"/>
    </source>
</evidence>
<dbReference type="SUPFAM" id="SSF52096">
    <property type="entry name" value="ClpP/crotonase"/>
    <property type="match status" value="1"/>
</dbReference>
<protein>
    <recommendedName>
        <fullName evidence="1">Tail specific protease domain-containing protein</fullName>
    </recommendedName>
</protein>
<sequence length="805" mass="89902">MWVSSDSKQIHYDGKANPYPDLDTFRKTYAGMTDEQFNLDLTRIFNKIRDSHTVFYKAGPYGCFSVSTGLHFQFVDNSIGSSEPPKVRVVRITNTPEIRGLIWKVLSTVAVGDELLTVNGLSFHDWYEQNKFILGFGANDSGGHSEAFQYLEGIAGDSNILPEDDSITFQLKRFGGNQELYTVTVPYVALSNDECWSLSSSLYEELNSIAPPEIPASTSFKQKRSVLANDTSLLENNTLHRRDTDIHKRSYSESVYFEDTSIDGLFWTIWRNGERRMGVIKIESFNLVLDGTNKDTTFLFLALAIRDLLVKQLKYTDSILFDLRGNDGGLIPAADGIIQLFKSDVTASQFRYLKNDATESLFYKGLNSNNPWSKAWDATSDTSRYSGFGSMEDSSILNTLGQAYFNPVGVYTNGICYSACETFAAQIQDHGIGTVFGEDEATGGGGANALSSDDEYFTDRPLEYSVDPFTKKLTGENSGQKFYTRVTVSVRQLVRGGKYAGQLVEDNGVKSDVIVRPTIDDILPGYKSVSAYDRIADYLGDVAKRQVDKNVYFISEPYNRVTFEDSIDIPFVASGVDEIIVVHQGETLGRWERKSPALHQKHVVTIKTPTGLHSHLITLIGTKRGKQMFKTHRQITRIPTSNDRINMMTTNSYTVSGPSPSTGVYNFGSTSEQEGWSFNNGEWIIGDGVSDYYGHMSSTVRVWLSAPVGSRISISLDATVDTHDDIWSFSLNMMDDSGEIVPVLSSTSDDDLTQYQSTTEKKRVVKETYSFTVTTEEFSLNMEFISYSMESPFSVKLDSIVITKD</sequence>